<organism evidence="18 19">
    <name type="scientific">Nostoc edaphicum CCNP1411</name>
    <dbReference type="NCBI Taxonomy" id="1472755"/>
    <lineage>
        <taxon>Bacteria</taxon>
        <taxon>Bacillati</taxon>
        <taxon>Cyanobacteriota</taxon>
        <taxon>Cyanophyceae</taxon>
        <taxon>Nostocales</taxon>
        <taxon>Nostocaceae</taxon>
        <taxon>Nostoc</taxon>
    </lineage>
</organism>
<dbReference type="Pfam" id="PF11741">
    <property type="entry name" value="AMIN"/>
    <property type="match status" value="1"/>
</dbReference>
<dbReference type="PANTHER" id="PTHR32552">
    <property type="entry name" value="FERRICHROME IRON RECEPTOR-RELATED"/>
    <property type="match status" value="1"/>
</dbReference>
<dbReference type="InterPro" id="IPR012910">
    <property type="entry name" value="Plug_dom"/>
</dbReference>
<dbReference type="Pfam" id="PF00593">
    <property type="entry name" value="TonB_dep_Rec_b-barrel"/>
    <property type="match status" value="1"/>
</dbReference>
<keyword evidence="3 13" id="KW-0813">Transport</keyword>
<dbReference type="AlphaFoldDB" id="A0A7D7LDU2"/>
<evidence type="ECO:0000313" key="18">
    <source>
        <dbReference type="EMBL" id="QMS86507.1"/>
    </source>
</evidence>
<evidence type="ECO:0000259" key="15">
    <source>
        <dbReference type="Pfam" id="PF00593"/>
    </source>
</evidence>
<dbReference type="RefSeq" id="WP_181927321.1">
    <property type="nucleotide sequence ID" value="NZ_CP054697.1"/>
</dbReference>
<dbReference type="NCBIfam" id="TIGR01783">
    <property type="entry name" value="TonB-siderophor"/>
    <property type="match status" value="1"/>
</dbReference>
<keyword evidence="9" id="KW-0406">Ion transport</keyword>
<dbReference type="GO" id="GO:0038023">
    <property type="term" value="F:signaling receptor activity"/>
    <property type="evidence" value="ECO:0007669"/>
    <property type="project" value="InterPro"/>
</dbReference>
<keyword evidence="12 13" id="KW-0998">Cell outer membrane</keyword>
<keyword evidence="11 13" id="KW-0472">Membrane</keyword>
<dbReference type="InterPro" id="IPR039426">
    <property type="entry name" value="TonB-dep_rcpt-like"/>
</dbReference>
<dbReference type="CDD" id="cd01347">
    <property type="entry name" value="ligand_gated_channel"/>
    <property type="match status" value="1"/>
</dbReference>
<comment type="subcellular location">
    <subcellularLocation>
        <location evidence="1 13">Cell outer membrane</location>
        <topology evidence="1 13">Multi-pass membrane protein</topology>
    </subcellularLocation>
</comment>
<evidence type="ECO:0000256" key="11">
    <source>
        <dbReference type="ARBA" id="ARBA00023136"/>
    </source>
</evidence>
<evidence type="ECO:0000256" key="12">
    <source>
        <dbReference type="ARBA" id="ARBA00023237"/>
    </source>
</evidence>
<evidence type="ECO:0000256" key="3">
    <source>
        <dbReference type="ARBA" id="ARBA00022448"/>
    </source>
</evidence>
<keyword evidence="4 13" id="KW-1134">Transmembrane beta strand</keyword>
<evidence type="ECO:0000256" key="4">
    <source>
        <dbReference type="ARBA" id="ARBA00022452"/>
    </source>
</evidence>
<feature type="domain" description="TonB-dependent receptor plug" evidence="16">
    <location>
        <begin position="203"/>
        <end position="297"/>
    </location>
</feature>
<accession>A0A7D7LDU2</accession>
<keyword evidence="18" id="KW-0675">Receptor</keyword>
<keyword evidence="5" id="KW-0410">Iron transport</keyword>
<keyword evidence="7" id="KW-0732">Signal</keyword>
<feature type="domain" description="AMIN" evidence="17">
    <location>
        <begin position="64"/>
        <end position="160"/>
    </location>
</feature>
<dbReference type="InterPro" id="IPR021731">
    <property type="entry name" value="AMIN_dom"/>
</dbReference>
<dbReference type="EMBL" id="CP054697">
    <property type="protein sequence ID" value="QMS86507.1"/>
    <property type="molecule type" value="Genomic_DNA"/>
</dbReference>
<feature type="domain" description="TonB-dependent receptor-like beta-barrel" evidence="15">
    <location>
        <begin position="382"/>
        <end position="813"/>
    </location>
</feature>
<dbReference type="InterPro" id="IPR036942">
    <property type="entry name" value="Beta-barrel_TonB_sf"/>
</dbReference>
<keyword evidence="6 13" id="KW-0812">Transmembrane</keyword>
<evidence type="ECO:0000256" key="14">
    <source>
        <dbReference type="RuleBase" id="RU003357"/>
    </source>
</evidence>
<dbReference type="GO" id="GO:0009279">
    <property type="term" value="C:cell outer membrane"/>
    <property type="evidence" value="ECO:0007669"/>
    <property type="project" value="UniProtKB-SubCell"/>
</dbReference>
<dbReference type="GO" id="GO:0015891">
    <property type="term" value="P:siderophore transport"/>
    <property type="evidence" value="ECO:0007669"/>
    <property type="project" value="InterPro"/>
</dbReference>
<dbReference type="PANTHER" id="PTHR32552:SF68">
    <property type="entry name" value="FERRICHROME OUTER MEMBRANE TRANSPORTER_PHAGE RECEPTOR"/>
    <property type="match status" value="1"/>
</dbReference>
<keyword evidence="8" id="KW-0408">Iron</keyword>
<reference evidence="19" key="1">
    <citation type="submission" date="2020-06" db="EMBL/GenBank/DDBJ databases">
        <title>Nostoc edaphicum CCNP1411 genome.</title>
        <authorList>
            <person name="Fidor A."/>
            <person name="Grabski M."/>
            <person name="Gawor J."/>
            <person name="Gromadka R."/>
            <person name="Wegrzyn G."/>
            <person name="Mazur-Marzec H."/>
        </authorList>
    </citation>
    <scope>NUCLEOTIDE SEQUENCE [LARGE SCALE GENOMIC DNA]</scope>
    <source>
        <strain evidence="19">CCNP1411</strain>
        <plasmid evidence="19">pne_5</plasmid>
    </source>
</reference>
<comment type="similarity">
    <text evidence="2 13 14">Belongs to the TonB-dependent receptor family.</text>
</comment>
<evidence type="ECO:0000256" key="1">
    <source>
        <dbReference type="ARBA" id="ARBA00004571"/>
    </source>
</evidence>
<evidence type="ECO:0000313" key="19">
    <source>
        <dbReference type="Proteomes" id="UP000514713"/>
    </source>
</evidence>
<geneLocation type="plasmid" evidence="19">
    <name>pne_5</name>
</geneLocation>
<evidence type="ECO:0000256" key="6">
    <source>
        <dbReference type="ARBA" id="ARBA00022692"/>
    </source>
</evidence>
<dbReference type="SUPFAM" id="SSF56935">
    <property type="entry name" value="Porins"/>
    <property type="match status" value="1"/>
</dbReference>
<keyword evidence="19" id="KW-1185">Reference proteome</keyword>
<proteinExistence type="inferred from homology"/>
<name>A0A7D7LDU2_9NOSO</name>
<evidence type="ECO:0000256" key="2">
    <source>
        <dbReference type="ARBA" id="ARBA00009810"/>
    </source>
</evidence>
<evidence type="ECO:0000259" key="16">
    <source>
        <dbReference type="Pfam" id="PF07715"/>
    </source>
</evidence>
<keyword evidence="10 14" id="KW-0798">TonB box</keyword>
<evidence type="ECO:0000256" key="5">
    <source>
        <dbReference type="ARBA" id="ARBA00022496"/>
    </source>
</evidence>
<protein>
    <submittedName>
        <fullName evidence="18">TonB-dependent siderophore receptor</fullName>
    </submittedName>
</protein>
<evidence type="ECO:0000256" key="10">
    <source>
        <dbReference type="ARBA" id="ARBA00023077"/>
    </source>
</evidence>
<dbReference type="Pfam" id="PF07715">
    <property type="entry name" value="Plug"/>
    <property type="match status" value="1"/>
</dbReference>
<sequence>MKQHSLFAYLWLTSTISIFTNFPVYAEEIAIKDIPQLSEIQLPHTSVKDLFAQQQNPVIQVTGIRLNKTPSNLEIILETPASDKLQVTTKTEENNFIVDIPNAQLSLPAGNSFRQEKPFAGITELVVTNQDANSIRVTVTGETAIPKVELDDSDEGLIFVVIPVTSPTSETPPNEPIELTVTGESDTYSVPDASTATRTDAQLRDIPQSIQVIPRQVIEDRNVVRLSELADNVSGVQPERGYGGLSSLGFRVRGFLTNFETLRNGFPDYGYFSPRDVANIERLEILKGPAAVLYGGSPTQYAGGSGVINTTTKKPLVEPYYNASVTYGSYNFLRPTLDISGPLTDDKSVLYRLNVAYESSDSFRDFVEYDSFFISPVVEIKVGDRTKLTFEYEHQKYNFVFDNGFPIEPEVLQLGRNRFLGEPNFANGEVTFNSLTYRLEHEFDDNWKFRQGFNVLSANLNDARQVSPGSLREDRQTLDRSFYASDEEHENITLQNEISGKFSTGSIRHNVLFGVDLARNLFNYIFAPDLELSINIFNPQYGGTPTPVEDGSPFGRKIVSENVGLFAQNLIELTPNFKVLLGGRLDFNDYSRQGRVSGDILDKQSNTRFSPRVGVIYQPSDATSLYFNWSNGFSPQFQARSRTTEEFEPQTTQQFEVGVKQNFLDNKLSATLAFFQITKQNVLTPDPVDDLFSIQTGEQRSRGIELDIAGEISPSWKVIFNYAYIDGEVTKDNVIPVGDRLFGVPEHSAGLWTTYELQSGSLQGLGFGAGLYFVGEQEVDLPNTFQLPSYLRADASIFYRRQNYRFAVNFKNISNVKYYEVDGYSIDPAPPFTVLGTVSVEF</sequence>
<keyword evidence="18" id="KW-0614">Plasmid</keyword>
<dbReference type="PROSITE" id="PS52016">
    <property type="entry name" value="TONB_DEPENDENT_REC_3"/>
    <property type="match status" value="1"/>
</dbReference>
<dbReference type="InterPro" id="IPR000531">
    <property type="entry name" value="Beta-barrel_TonB"/>
</dbReference>
<gene>
    <name evidence="18" type="ORF">HUN01_02590</name>
</gene>
<dbReference type="Gene3D" id="2.40.170.20">
    <property type="entry name" value="TonB-dependent receptor, beta-barrel domain"/>
    <property type="match status" value="1"/>
</dbReference>
<dbReference type="Proteomes" id="UP000514713">
    <property type="component" value="Plasmid pNe_5"/>
</dbReference>
<dbReference type="InterPro" id="IPR010105">
    <property type="entry name" value="TonB_sidphr_rcpt"/>
</dbReference>
<dbReference type="FunFam" id="2.40.170.20:FF:000005">
    <property type="entry name" value="TonB-dependent siderophore receptor"/>
    <property type="match status" value="1"/>
</dbReference>
<dbReference type="KEGG" id="ned:HUN01_02590"/>
<evidence type="ECO:0000256" key="7">
    <source>
        <dbReference type="ARBA" id="ARBA00022729"/>
    </source>
</evidence>
<dbReference type="InterPro" id="IPR037066">
    <property type="entry name" value="Plug_dom_sf"/>
</dbReference>
<evidence type="ECO:0000259" key="17">
    <source>
        <dbReference type="Pfam" id="PF11741"/>
    </source>
</evidence>
<dbReference type="Gene3D" id="2.170.130.10">
    <property type="entry name" value="TonB-dependent receptor, plug domain"/>
    <property type="match status" value="1"/>
</dbReference>
<evidence type="ECO:0000256" key="13">
    <source>
        <dbReference type="PROSITE-ProRule" id="PRU01360"/>
    </source>
</evidence>
<dbReference type="GO" id="GO:0015344">
    <property type="term" value="F:siderophore uptake transmembrane transporter activity"/>
    <property type="evidence" value="ECO:0007669"/>
    <property type="project" value="TreeGrafter"/>
</dbReference>
<evidence type="ECO:0000256" key="8">
    <source>
        <dbReference type="ARBA" id="ARBA00023004"/>
    </source>
</evidence>
<evidence type="ECO:0000256" key="9">
    <source>
        <dbReference type="ARBA" id="ARBA00023065"/>
    </source>
</evidence>